<name>A0A078JA98_BRANA</name>
<feature type="chain" id="PRO_5040561972" evidence="1">
    <location>
        <begin position="24"/>
        <end position="78"/>
    </location>
</feature>
<dbReference type="STRING" id="3708.A0A078JA98"/>
<dbReference type="Gramene" id="CDY61107">
    <property type="protein sequence ID" value="CDY61107"/>
    <property type="gene ID" value="GSBRNA2T00030590001"/>
</dbReference>
<dbReference type="EMBL" id="LK033957">
    <property type="protein sequence ID" value="CDY61107.1"/>
    <property type="molecule type" value="Genomic_DNA"/>
</dbReference>
<evidence type="ECO:0000313" key="2">
    <source>
        <dbReference type="EMBL" id="CAF2089186.1"/>
    </source>
</evidence>
<feature type="signal peptide" evidence="1">
    <location>
        <begin position="1"/>
        <end position="23"/>
    </location>
</feature>
<reference evidence="2" key="3">
    <citation type="submission" date="2021-01" db="EMBL/GenBank/DDBJ databases">
        <authorList>
            <consortium name="Genoscope - CEA"/>
            <person name="William W."/>
        </authorList>
    </citation>
    <scope>NUCLEOTIDE SEQUENCE</scope>
</reference>
<reference evidence="3 4" key="1">
    <citation type="journal article" date="2014" name="Science">
        <title>Plant genetics. Early allopolyploid evolution in the post-Neolithic Brassica napus oilseed genome.</title>
        <authorList>
            <person name="Chalhoub B."/>
            <person name="Denoeud F."/>
            <person name="Liu S."/>
            <person name="Parkin I.A."/>
            <person name="Tang H."/>
            <person name="Wang X."/>
            <person name="Chiquet J."/>
            <person name="Belcram H."/>
            <person name="Tong C."/>
            <person name="Samans B."/>
            <person name="Correa M."/>
            <person name="Da Silva C."/>
            <person name="Just J."/>
            <person name="Falentin C."/>
            <person name="Koh C.S."/>
            <person name="Le Clainche I."/>
            <person name="Bernard M."/>
            <person name="Bento P."/>
            <person name="Noel B."/>
            <person name="Labadie K."/>
            <person name="Alberti A."/>
            <person name="Charles M."/>
            <person name="Arnaud D."/>
            <person name="Guo H."/>
            <person name="Daviaud C."/>
            <person name="Alamery S."/>
            <person name="Jabbari K."/>
            <person name="Zhao M."/>
            <person name="Edger P.P."/>
            <person name="Chelaifa H."/>
            <person name="Tack D."/>
            <person name="Lassalle G."/>
            <person name="Mestiri I."/>
            <person name="Schnel N."/>
            <person name="Le Paslier M.C."/>
            <person name="Fan G."/>
            <person name="Renault V."/>
            <person name="Bayer P.E."/>
            <person name="Golicz A.A."/>
            <person name="Manoli S."/>
            <person name="Lee T.H."/>
            <person name="Thi V.H."/>
            <person name="Chalabi S."/>
            <person name="Hu Q."/>
            <person name="Fan C."/>
            <person name="Tollenaere R."/>
            <person name="Lu Y."/>
            <person name="Battail C."/>
            <person name="Shen J."/>
            <person name="Sidebottom C.H."/>
            <person name="Wang X."/>
            <person name="Canaguier A."/>
            <person name="Chauveau A."/>
            <person name="Berard A."/>
            <person name="Deniot G."/>
            <person name="Guan M."/>
            <person name="Liu Z."/>
            <person name="Sun F."/>
            <person name="Lim Y.P."/>
            <person name="Lyons E."/>
            <person name="Town C.D."/>
            <person name="Bancroft I."/>
            <person name="Wang X."/>
            <person name="Meng J."/>
            <person name="Ma J."/>
            <person name="Pires J.C."/>
            <person name="King G.J."/>
            <person name="Brunel D."/>
            <person name="Delourme R."/>
            <person name="Renard M."/>
            <person name="Aury J.M."/>
            <person name="Adams K.L."/>
            <person name="Batley J."/>
            <person name="Snowdon R.J."/>
            <person name="Tost J."/>
            <person name="Edwards D."/>
            <person name="Zhou Y."/>
            <person name="Hua W."/>
            <person name="Sharpe A.G."/>
            <person name="Paterson A.H."/>
            <person name="Guan C."/>
            <person name="Wincker P."/>
        </authorList>
    </citation>
    <scope>NUCLEOTIDE SEQUENCE [LARGE SCALE GENOMIC DNA]</scope>
    <source>
        <strain evidence="4">cv. Darmor-bzh</strain>
    </source>
</reference>
<dbReference type="EMBL" id="HG994360">
    <property type="protein sequence ID" value="CAF2089186.1"/>
    <property type="molecule type" value="Genomic_DNA"/>
</dbReference>
<accession>A0A078JA98</accession>
<dbReference type="Proteomes" id="UP000028999">
    <property type="component" value="Unassembled WGS sequence"/>
</dbReference>
<sequence length="78" mass="8574">MAGKVYMVMALVMMACVLQACDAHDRKPTPNPKFECFGKCSIGCGKQNKPCFQDCLTKCGLPQRARDFQRLTAPSSTV</sequence>
<gene>
    <name evidence="3" type="primary">BnaA06g39410D</name>
    <name evidence="2" type="ORF">DARMORV10_A06P36790.1</name>
    <name evidence="3" type="ORF">GSBRNA2T00030590001</name>
</gene>
<proteinExistence type="predicted"/>
<dbReference type="PaxDb" id="3708-A0A078JA98"/>
<organism evidence="3 4">
    <name type="scientific">Brassica napus</name>
    <name type="common">Rape</name>
    <dbReference type="NCBI Taxonomy" id="3708"/>
    <lineage>
        <taxon>Eukaryota</taxon>
        <taxon>Viridiplantae</taxon>
        <taxon>Streptophyta</taxon>
        <taxon>Embryophyta</taxon>
        <taxon>Tracheophyta</taxon>
        <taxon>Spermatophyta</taxon>
        <taxon>Magnoliopsida</taxon>
        <taxon>eudicotyledons</taxon>
        <taxon>Gunneridae</taxon>
        <taxon>Pentapetalae</taxon>
        <taxon>rosids</taxon>
        <taxon>malvids</taxon>
        <taxon>Brassicales</taxon>
        <taxon>Brassicaceae</taxon>
        <taxon>Brassiceae</taxon>
        <taxon>Brassica</taxon>
    </lineage>
</organism>
<dbReference type="Proteomes" id="UP001295469">
    <property type="component" value="Chromosome A06"/>
</dbReference>
<keyword evidence="1" id="KW-0732">Signal</keyword>
<dbReference type="OMA" id="PCYEDCL"/>
<reference evidence="3" key="2">
    <citation type="submission" date="2014-06" db="EMBL/GenBank/DDBJ databases">
        <authorList>
            <person name="Genoscope - CEA"/>
        </authorList>
    </citation>
    <scope>NUCLEOTIDE SEQUENCE</scope>
</reference>
<evidence type="ECO:0000313" key="3">
    <source>
        <dbReference type="EMBL" id="CDY61107.1"/>
    </source>
</evidence>
<evidence type="ECO:0000256" key="1">
    <source>
        <dbReference type="SAM" id="SignalP"/>
    </source>
</evidence>
<keyword evidence="4" id="KW-1185">Reference proteome</keyword>
<dbReference type="PROSITE" id="PS51257">
    <property type="entry name" value="PROKAR_LIPOPROTEIN"/>
    <property type="match status" value="1"/>
</dbReference>
<dbReference type="AlphaFoldDB" id="A0A078JA98"/>
<protein>
    <submittedName>
        <fullName evidence="2">(rape) hypothetical protein</fullName>
    </submittedName>
    <submittedName>
        <fullName evidence="3">BnaA06g39410D protein</fullName>
    </submittedName>
</protein>
<evidence type="ECO:0000313" key="4">
    <source>
        <dbReference type="Proteomes" id="UP000028999"/>
    </source>
</evidence>